<dbReference type="NCBIfam" id="TIGR00014">
    <property type="entry name" value="arsC"/>
    <property type="match status" value="1"/>
</dbReference>
<dbReference type="Proteomes" id="UP000050580">
    <property type="component" value="Unassembled WGS sequence"/>
</dbReference>
<dbReference type="STRING" id="1610491.AAV94_00860"/>
<dbReference type="GO" id="GO:0046685">
    <property type="term" value="P:response to arsenic-containing substance"/>
    <property type="evidence" value="ECO:0007669"/>
    <property type="project" value="UniProtKB-KW"/>
</dbReference>
<dbReference type="EMBL" id="LBNQ01000009">
    <property type="protein sequence ID" value="KKW69003.1"/>
    <property type="molecule type" value="Genomic_DNA"/>
</dbReference>
<protein>
    <recommendedName>
        <fullName evidence="5 7">Arsenate reductase</fullName>
        <ecNumber evidence="4 7">1.20.4.1</ecNumber>
    </recommendedName>
</protein>
<dbReference type="PROSITE" id="PS51353">
    <property type="entry name" value="ARSC"/>
    <property type="match status" value="1"/>
</dbReference>
<organism evidence="8 9">
    <name type="scientific">Lampropedia cohaerens</name>
    <dbReference type="NCBI Taxonomy" id="1610491"/>
    <lineage>
        <taxon>Bacteria</taxon>
        <taxon>Pseudomonadati</taxon>
        <taxon>Pseudomonadota</taxon>
        <taxon>Betaproteobacteria</taxon>
        <taxon>Burkholderiales</taxon>
        <taxon>Comamonadaceae</taxon>
        <taxon>Lampropedia</taxon>
    </lineage>
</organism>
<proteinExistence type="inferred from homology"/>
<dbReference type="RefSeq" id="WP_046740437.1">
    <property type="nucleotide sequence ID" value="NZ_LBNQ01000009.1"/>
</dbReference>
<evidence type="ECO:0000256" key="2">
    <source>
        <dbReference type="ARBA" id="ARBA00022849"/>
    </source>
</evidence>
<evidence type="ECO:0000256" key="5">
    <source>
        <dbReference type="ARBA" id="ARBA00039879"/>
    </source>
</evidence>
<evidence type="ECO:0000313" key="9">
    <source>
        <dbReference type="Proteomes" id="UP000050580"/>
    </source>
</evidence>
<dbReference type="AlphaFoldDB" id="A0A0U1Q2L1"/>
<keyword evidence="9" id="KW-1185">Reference proteome</keyword>
<gene>
    <name evidence="8" type="ORF">AAV94_00860</name>
</gene>
<dbReference type="SUPFAM" id="SSF52833">
    <property type="entry name" value="Thioredoxin-like"/>
    <property type="match status" value="1"/>
</dbReference>
<dbReference type="EC" id="1.20.4.1" evidence="4 7"/>
<dbReference type="GO" id="GO:0008794">
    <property type="term" value="F:arsenate reductase (glutaredoxin) activity"/>
    <property type="evidence" value="ECO:0007669"/>
    <property type="project" value="UniProtKB-UniRule"/>
</dbReference>
<reference evidence="8 9" key="1">
    <citation type="submission" date="2015-05" db="EMBL/GenBank/DDBJ databases">
        <title>Draft genome sequence of Lampropedia sp. CT6, isolated from the microbial mat of a hot water spring, located at Manikaran, India.</title>
        <authorList>
            <person name="Tripathi C."/>
            <person name="Rani P."/>
            <person name="Mahato N.K."/>
            <person name="Lal R."/>
        </authorList>
    </citation>
    <scope>NUCLEOTIDE SEQUENCE [LARGE SCALE GENOMIC DNA]</scope>
    <source>
        <strain evidence="8 9">CT6</strain>
    </source>
</reference>
<accession>A0A0U1Q2L1</accession>
<dbReference type="PATRIC" id="fig|1610491.3.peg.177"/>
<evidence type="ECO:0000313" key="8">
    <source>
        <dbReference type="EMBL" id="KKW69003.1"/>
    </source>
</evidence>
<sequence length="116" mass="12904">MTDKTATIYHNSRCSTSRKALQLLREHGYAPHIVEYLKTPLTRQQLAALIAAAGLEVREAVRTKEPLYAELDLADASDEVLLDTIAEHPILLNRPFVVTEKGTMLARPLEALQAIL</sequence>
<keyword evidence="2" id="KW-0059">Arsenical resistance</keyword>
<name>A0A0U1Q2L1_9BURK</name>
<evidence type="ECO:0000256" key="3">
    <source>
        <dbReference type="ARBA" id="ARBA00023002"/>
    </source>
</evidence>
<dbReference type="CDD" id="cd03034">
    <property type="entry name" value="ArsC_ArsC"/>
    <property type="match status" value="1"/>
</dbReference>
<dbReference type="Gene3D" id="3.40.30.10">
    <property type="entry name" value="Glutaredoxin"/>
    <property type="match status" value="1"/>
</dbReference>
<comment type="caution">
    <text evidence="8">The sequence shown here is derived from an EMBL/GenBank/DDBJ whole genome shotgun (WGS) entry which is preliminary data.</text>
</comment>
<dbReference type="InterPro" id="IPR036249">
    <property type="entry name" value="Thioredoxin-like_sf"/>
</dbReference>
<dbReference type="Pfam" id="PF03960">
    <property type="entry name" value="ArsC"/>
    <property type="match status" value="1"/>
</dbReference>
<dbReference type="OrthoDB" id="9790554at2"/>
<comment type="similarity">
    <text evidence="1 6 7">Belongs to the ArsC family.</text>
</comment>
<evidence type="ECO:0000256" key="1">
    <source>
        <dbReference type="ARBA" id="ARBA00007198"/>
    </source>
</evidence>
<dbReference type="PANTHER" id="PTHR30041:SF5">
    <property type="entry name" value="ARSENATE REDUCTASE-RELATED"/>
    <property type="match status" value="1"/>
</dbReference>
<dbReference type="InterPro" id="IPR006659">
    <property type="entry name" value="Arsenate_reductase"/>
</dbReference>
<keyword evidence="3 7" id="KW-0560">Oxidoreductase</keyword>
<comment type="catalytic activity">
    <reaction evidence="7">
        <text>[glutaredoxin]-dithiol + arsenate + glutathione + H(+) = glutathionyl-S-S-[glutaredoxin] + arsenite + H2O</text>
        <dbReference type="Rhea" id="RHEA:22016"/>
        <dbReference type="Rhea" id="RHEA-COMP:10729"/>
        <dbReference type="Rhea" id="RHEA-COMP:17668"/>
        <dbReference type="ChEBI" id="CHEBI:15377"/>
        <dbReference type="ChEBI" id="CHEBI:15378"/>
        <dbReference type="ChEBI" id="CHEBI:29242"/>
        <dbReference type="ChEBI" id="CHEBI:29950"/>
        <dbReference type="ChEBI" id="CHEBI:48597"/>
        <dbReference type="ChEBI" id="CHEBI:57925"/>
        <dbReference type="ChEBI" id="CHEBI:146199"/>
        <dbReference type="EC" id="1.20.4.1"/>
    </reaction>
</comment>
<dbReference type="PANTHER" id="PTHR30041">
    <property type="entry name" value="ARSENATE REDUCTASE"/>
    <property type="match status" value="1"/>
</dbReference>
<dbReference type="InterPro" id="IPR006660">
    <property type="entry name" value="Arsenate_reductase-like"/>
</dbReference>
<evidence type="ECO:0000256" key="6">
    <source>
        <dbReference type="PROSITE-ProRule" id="PRU01282"/>
    </source>
</evidence>
<evidence type="ECO:0000256" key="7">
    <source>
        <dbReference type="RuleBase" id="RU362029"/>
    </source>
</evidence>
<evidence type="ECO:0000256" key="4">
    <source>
        <dbReference type="ARBA" id="ARBA00038969"/>
    </source>
</evidence>